<evidence type="ECO:0000256" key="1">
    <source>
        <dbReference type="ARBA" id="ARBA00004123"/>
    </source>
</evidence>
<evidence type="ECO:0000256" key="5">
    <source>
        <dbReference type="ARBA" id="ARBA00023242"/>
    </source>
</evidence>
<reference evidence="9 10" key="1">
    <citation type="submission" date="2018-02" db="EMBL/GenBank/DDBJ databases">
        <title>The genomes of Aspergillus section Nigri reveals drivers in fungal speciation.</title>
        <authorList>
            <consortium name="DOE Joint Genome Institute"/>
            <person name="Vesth T.C."/>
            <person name="Nybo J."/>
            <person name="Theobald S."/>
            <person name="Brandl J."/>
            <person name="Frisvad J.C."/>
            <person name="Nielsen K.F."/>
            <person name="Lyhne E.K."/>
            <person name="Kogle M.E."/>
            <person name="Kuo A."/>
            <person name="Riley R."/>
            <person name="Clum A."/>
            <person name="Nolan M."/>
            <person name="Lipzen A."/>
            <person name="Salamov A."/>
            <person name="Henrissat B."/>
            <person name="Wiebenga A."/>
            <person name="De vries R.P."/>
            <person name="Grigoriev I.V."/>
            <person name="Mortensen U.H."/>
            <person name="Andersen M.R."/>
            <person name="Baker S.E."/>
        </authorList>
    </citation>
    <scope>NUCLEOTIDE SEQUENCE [LARGE SCALE GENOMIC DNA]</scope>
    <source>
        <strain evidence="9 10">CBS 101889</strain>
    </source>
</reference>
<dbReference type="CDD" id="cd00067">
    <property type="entry name" value="GAL4"/>
    <property type="match status" value="1"/>
</dbReference>
<evidence type="ECO:0000256" key="3">
    <source>
        <dbReference type="ARBA" id="ARBA00023125"/>
    </source>
</evidence>
<dbReference type="SMART" id="SM00066">
    <property type="entry name" value="GAL4"/>
    <property type="match status" value="1"/>
</dbReference>
<dbReference type="GO" id="GO:0009893">
    <property type="term" value="P:positive regulation of metabolic process"/>
    <property type="evidence" value="ECO:0007669"/>
    <property type="project" value="UniProtKB-ARBA"/>
</dbReference>
<dbReference type="Pfam" id="PF00172">
    <property type="entry name" value="Zn_clus"/>
    <property type="match status" value="1"/>
</dbReference>
<dbReference type="CDD" id="cd12148">
    <property type="entry name" value="fungal_TF_MHR"/>
    <property type="match status" value="1"/>
</dbReference>
<dbReference type="GO" id="GO:0003677">
    <property type="term" value="F:DNA binding"/>
    <property type="evidence" value="ECO:0007669"/>
    <property type="project" value="UniProtKB-KW"/>
</dbReference>
<dbReference type="RefSeq" id="XP_025550081.1">
    <property type="nucleotide sequence ID" value="XM_025698432.1"/>
</dbReference>
<evidence type="ECO:0000313" key="10">
    <source>
        <dbReference type="Proteomes" id="UP000248961"/>
    </source>
</evidence>
<gene>
    <name evidence="9" type="ORF">BO97DRAFT_444162</name>
</gene>
<dbReference type="GO" id="GO:0000981">
    <property type="term" value="F:DNA-binding transcription factor activity, RNA polymerase II-specific"/>
    <property type="evidence" value="ECO:0007669"/>
    <property type="project" value="InterPro"/>
</dbReference>
<evidence type="ECO:0000256" key="2">
    <source>
        <dbReference type="ARBA" id="ARBA00023015"/>
    </source>
</evidence>
<dbReference type="InterPro" id="IPR050613">
    <property type="entry name" value="Sec_Metabolite_Reg"/>
</dbReference>
<proteinExistence type="predicted"/>
<feature type="transmembrane region" description="Helical" evidence="7">
    <location>
        <begin position="216"/>
        <end position="240"/>
    </location>
</feature>
<keyword evidence="5" id="KW-0539">Nucleus</keyword>
<dbReference type="GO" id="GO:0005634">
    <property type="term" value="C:nucleus"/>
    <property type="evidence" value="ECO:0007669"/>
    <property type="project" value="UniProtKB-SubCell"/>
</dbReference>
<dbReference type="PANTHER" id="PTHR31001:SF90">
    <property type="entry name" value="CENTROMERE DNA-BINDING PROTEIN COMPLEX CBF3 SUBUNIT B"/>
    <property type="match status" value="1"/>
</dbReference>
<dbReference type="PROSITE" id="PS00463">
    <property type="entry name" value="ZN2_CY6_FUNGAL_1"/>
    <property type="match status" value="1"/>
</dbReference>
<dbReference type="GO" id="GO:0008270">
    <property type="term" value="F:zinc ion binding"/>
    <property type="evidence" value="ECO:0007669"/>
    <property type="project" value="InterPro"/>
</dbReference>
<keyword evidence="4" id="KW-0804">Transcription</keyword>
<evidence type="ECO:0000256" key="6">
    <source>
        <dbReference type="SAM" id="MobiDB-lite"/>
    </source>
</evidence>
<feature type="domain" description="Zn(2)-C6 fungal-type" evidence="8">
    <location>
        <begin position="24"/>
        <end position="55"/>
    </location>
</feature>
<evidence type="ECO:0000259" key="8">
    <source>
        <dbReference type="PROSITE" id="PS50048"/>
    </source>
</evidence>
<feature type="compositionally biased region" description="Basic residues" evidence="6">
    <location>
        <begin position="60"/>
        <end position="69"/>
    </location>
</feature>
<dbReference type="PROSITE" id="PS50048">
    <property type="entry name" value="ZN2_CY6_FUNGAL_2"/>
    <property type="match status" value="1"/>
</dbReference>
<keyword evidence="7" id="KW-0472">Membrane</keyword>
<dbReference type="STRING" id="1450537.A0A395HSW8"/>
<dbReference type="AlphaFoldDB" id="A0A395HSW8"/>
<dbReference type="VEuPathDB" id="FungiDB:BO97DRAFT_444162"/>
<dbReference type="InterPro" id="IPR001138">
    <property type="entry name" value="Zn2Cys6_DnaBD"/>
</dbReference>
<dbReference type="OrthoDB" id="3014581at2759"/>
<dbReference type="Gene3D" id="4.10.240.10">
    <property type="entry name" value="Zn(2)-C6 fungal-type DNA-binding domain"/>
    <property type="match status" value="1"/>
</dbReference>
<dbReference type="EMBL" id="KZ824291">
    <property type="protein sequence ID" value="RAL10927.1"/>
    <property type="molecule type" value="Genomic_DNA"/>
</dbReference>
<comment type="subcellular location">
    <subcellularLocation>
        <location evidence="1">Nucleus</location>
    </subcellularLocation>
</comment>
<feature type="region of interest" description="Disordered" evidence="6">
    <location>
        <begin position="59"/>
        <end position="89"/>
    </location>
</feature>
<dbReference type="GeneID" id="37202721"/>
<dbReference type="SUPFAM" id="SSF57701">
    <property type="entry name" value="Zn2/Cys6 DNA-binding domain"/>
    <property type="match status" value="1"/>
</dbReference>
<sequence length="717" mass="78578">MAQPMVDNPSESGSRWAPRKLTLSCSRCRWAKLKCDRKEPCLECIKRDLGHLCVKDERRPRAKRTKRNQHATALEKTNKTSPVADDQETEVEEAVQVLEYFVNGAMHNASSPTTATSSVVADSPNMYWEAVCHPQRQTEKLALLQEVVDTLPEPELIHCLYEVFLTRCQGSLENVVHTPTFRTEAELLCGCLSYVSPEARVRALAASFSLDSLACYLLALVLGLAFFPTPSILGWSWTPLSMRVQELRASDVHSKTWRALALRCLHGGVTMFSGSIAALQAAIMLLLDSQEDSLTLDAILVTAISGAQKLGSHTLGDAKLQVCTSPAPDPGSSTKGPDCIRTELGVRIWWALTLRDWSRAQRLGYYTIQPCQFTTRKPLNINDEDLSPSTEHTDSDGYIISRPRHEFTQLSYTIHALDIAILIRTHLNAKYGSFIANLPAHFRLGSIIGLAAQGPQAAIPVLRWMLHQQLWSLMLRLYRASLLSPDGRASCQLLAQNLISTQAQIHDRCTVCGSLSSSDGQLFNAAAVLLIDLLLARTKSPQQDACPSTAAQLSRLMMRDKVREAIELLRARSERSTADSPGILSHERQRASATRGVLALEALMSLEEEDEYPADMQGSSGGEQASGCGTLKSKLSKILGEVQQSMRTPSTGTGTPSLSSLEAIDRSVSSGADVPSAHDLDVLPIVSNDPGCDIWEYLDFDSGLLPKDGVDGVFWDA</sequence>
<keyword evidence="10" id="KW-1185">Reference proteome</keyword>
<dbReference type="Proteomes" id="UP000248961">
    <property type="component" value="Unassembled WGS sequence"/>
</dbReference>
<name>A0A395HSW8_ASPHC</name>
<keyword evidence="7" id="KW-0812">Transmembrane</keyword>
<keyword evidence="3" id="KW-0238">DNA-binding</keyword>
<feature type="transmembrane region" description="Helical" evidence="7">
    <location>
        <begin position="260"/>
        <end position="287"/>
    </location>
</feature>
<evidence type="ECO:0000256" key="4">
    <source>
        <dbReference type="ARBA" id="ARBA00023163"/>
    </source>
</evidence>
<dbReference type="InterPro" id="IPR036864">
    <property type="entry name" value="Zn2-C6_fun-type_DNA-bd_sf"/>
</dbReference>
<keyword evidence="2" id="KW-0805">Transcription regulation</keyword>
<dbReference type="PANTHER" id="PTHR31001">
    <property type="entry name" value="UNCHARACTERIZED TRANSCRIPTIONAL REGULATORY PROTEIN"/>
    <property type="match status" value="1"/>
</dbReference>
<evidence type="ECO:0000313" key="9">
    <source>
        <dbReference type="EMBL" id="RAL10927.1"/>
    </source>
</evidence>
<organism evidence="9 10">
    <name type="scientific">Aspergillus homomorphus (strain CBS 101889)</name>
    <dbReference type="NCBI Taxonomy" id="1450537"/>
    <lineage>
        <taxon>Eukaryota</taxon>
        <taxon>Fungi</taxon>
        <taxon>Dikarya</taxon>
        <taxon>Ascomycota</taxon>
        <taxon>Pezizomycotina</taxon>
        <taxon>Eurotiomycetes</taxon>
        <taxon>Eurotiomycetidae</taxon>
        <taxon>Eurotiales</taxon>
        <taxon>Aspergillaceae</taxon>
        <taxon>Aspergillus</taxon>
        <taxon>Aspergillus subgen. Circumdati</taxon>
    </lineage>
</organism>
<keyword evidence="7" id="KW-1133">Transmembrane helix</keyword>
<protein>
    <recommendedName>
        <fullName evidence="8">Zn(2)-C6 fungal-type domain-containing protein</fullName>
    </recommendedName>
</protein>
<evidence type="ECO:0000256" key="7">
    <source>
        <dbReference type="SAM" id="Phobius"/>
    </source>
</evidence>
<accession>A0A395HSW8</accession>